<proteinExistence type="predicted"/>
<gene>
    <name evidence="1" type="ORF">P872_22965</name>
</gene>
<evidence type="ECO:0000313" key="1">
    <source>
        <dbReference type="EMBL" id="ERM84926.1"/>
    </source>
</evidence>
<dbReference type="EMBL" id="AWXR01000001">
    <property type="protein sequence ID" value="ERM84926.1"/>
    <property type="molecule type" value="Genomic_DNA"/>
</dbReference>
<name>U5C7K0_9BACT</name>
<dbReference type="Proteomes" id="UP000016843">
    <property type="component" value="Unassembled WGS sequence"/>
</dbReference>
<protein>
    <submittedName>
        <fullName evidence="1">Uncharacterized protein</fullName>
    </submittedName>
</protein>
<reference evidence="1 2" key="1">
    <citation type="journal article" date="2013" name="Genome Announc.">
        <title>Draft Genome Sequence of the Psychrophilic and Alkaliphilic Rhodonellum psychrophilum Strain GCM71T.</title>
        <authorList>
            <person name="Hauptmann A.L."/>
            <person name="Glaring M.A."/>
            <person name="Hallin P.F."/>
            <person name="Prieme A."/>
            <person name="Stougaard P."/>
        </authorList>
    </citation>
    <scope>NUCLEOTIDE SEQUENCE [LARGE SCALE GENOMIC DNA]</scope>
    <source>
        <strain evidence="1 2">GCM71</strain>
    </source>
</reference>
<comment type="caution">
    <text evidence="1">The sequence shown here is derived from an EMBL/GenBank/DDBJ whole genome shotgun (WGS) entry which is preliminary data.</text>
</comment>
<accession>U5C7K0</accession>
<organism evidence="1 2">
    <name type="scientific">Rhodonellum psychrophilum GCM71 = DSM 17998</name>
    <dbReference type="NCBI Taxonomy" id="1123057"/>
    <lineage>
        <taxon>Bacteria</taxon>
        <taxon>Pseudomonadati</taxon>
        <taxon>Bacteroidota</taxon>
        <taxon>Cytophagia</taxon>
        <taxon>Cytophagales</taxon>
        <taxon>Cytophagaceae</taxon>
        <taxon>Rhodonellum</taxon>
    </lineage>
</organism>
<dbReference type="AlphaFoldDB" id="U5C7K0"/>
<sequence length="76" mass="8993">MQWAKEKVDKKTWAWKCELTNSKKLEIKIKQPWAVKSFQLLNLTGTNIEGFGPISKFPKRTHFLCAFWKFTESENT</sequence>
<keyword evidence="2" id="KW-1185">Reference proteome</keyword>
<evidence type="ECO:0000313" key="2">
    <source>
        <dbReference type="Proteomes" id="UP000016843"/>
    </source>
</evidence>